<evidence type="ECO:0000313" key="2">
    <source>
        <dbReference type="EMBL" id="TDQ84448.1"/>
    </source>
</evidence>
<comment type="caution">
    <text evidence="2">The sequence shown here is derived from an EMBL/GenBank/DDBJ whole genome shotgun (WGS) entry which is preliminary data.</text>
</comment>
<dbReference type="SUPFAM" id="SSF47336">
    <property type="entry name" value="ACP-like"/>
    <property type="match status" value="1"/>
</dbReference>
<dbReference type="InterPro" id="IPR036736">
    <property type="entry name" value="ACP-like_sf"/>
</dbReference>
<dbReference type="InterPro" id="IPR009081">
    <property type="entry name" value="PP-bd_ACP"/>
</dbReference>
<dbReference type="RefSeq" id="WP_133612471.1">
    <property type="nucleotide sequence ID" value="NZ_SNYW01000006.1"/>
</dbReference>
<dbReference type="EMBL" id="SNYW01000006">
    <property type="protein sequence ID" value="TDQ84448.1"/>
    <property type="molecule type" value="Genomic_DNA"/>
</dbReference>
<accession>A0A4R6X1V6</accession>
<gene>
    <name evidence="2" type="ORF">A8950_1001</name>
</gene>
<keyword evidence="3" id="KW-1185">Reference proteome</keyword>
<dbReference type="OrthoDB" id="9810922at2"/>
<feature type="domain" description="Carrier" evidence="1">
    <location>
        <begin position="1"/>
        <end position="80"/>
    </location>
</feature>
<name>A0A4R6X1V6_9PROT</name>
<reference evidence="2 3" key="1">
    <citation type="submission" date="2019-03" db="EMBL/GenBank/DDBJ databases">
        <title>Genomic Encyclopedia of Type Strains, Phase III (KMG-III): the genomes of soil and plant-associated and newly described type strains.</title>
        <authorList>
            <person name="Whitman W."/>
        </authorList>
    </citation>
    <scope>NUCLEOTIDE SEQUENCE [LARGE SCALE GENOMIC DNA]</scope>
    <source>
        <strain evidence="2 3">CGMCC 1.7660</strain>
    </source>
</reference>
<dbReference type="Pfam" id="PF00550">
    <property type="entry name" value="PP-binding"/>
    <property type="match status" value="1"/>
</dbReference>
<dbReference type="PROSITE" id="PS50075">
    <property type="entry name" value="CARRIER"/>
    <property type="match status" value="1"/>
</dbReference>
<proteinExistence type="predicted"/>
<evidence type="ECO:0000313" key="3">
    <source>
        <dbReference type="Proteomes" id="UP000295783"/>
    </source>
</evidence>
<protein>
    <submittedName>
        <fullName evidence="2">Acyl carrier protein</fullName>
    </submittedName>
</protein>
<dbReference type="Proteomes" id="UP000295783">
    <property type="component" value="Unassembled WGS sequence"/>
</dbReference>
<dbReference type="AlphaFoldDB" id="A0A4R6X1V6"/>
<organism evidence="2 3">
    <name type="scientific">Dongia mobilis</name>
    <dbReference type="NCBI Taxonomy" id="578943"/>
    <lineage>
        <taxon>Bacteria</taxon>
        <taxon>Pseudomonadati</taxon>
        <taxon>Pseudomonadota</taxon>
        <taxon>Alphaproteobacteria</taxon>
        <taxon>Rhodospirillales</taxon>
        <taxon>Dongiaceae</taxon>
        <taxon>Dongia</taxon>
    </lineage>
</organism>
<sequence>MTEPEIRQILLEEIGNVAPEIDLARLRSDRDLREELDIDSIGFLNLVIALGRRLGVEIAERDYPRLRTLESSLAFLAEITGPRARA</sequence>
<evidence type="ECO:0000259" key="1">
    <source>
        <dbReference type="PROSITE" id="PS50075"/>
    </source>
</evidence>
<dbReference type="Gene3D" id="1.10.1200.10">
    <property type="entry name" value="ACP-like"/>
    <property type="match status" value="1"/>
</dbReference>